<keyword evidence="3" id="KW-1185">Reference proteome</keyword>
<feature type="transmembrane region" description="Helical" evidence="1">
    <location>
        <begin position="138"/>
        <end position="157"/>
    </location>
</feature>
<organism evidence="2 3">
    <name type="scientific">Reticulomyxa filosa</name>
    <dbReference type="NCBI Taxonomy" id="46433"/>
    <lineage>
        <taxon>Eukaryota</taxon>
        <taxon>Sar</taxon>
        <taxon>Rhizaria</taxon>
        <taxon>Retaria</taxon>
        <taxon>Foraminifera</taxon>
        <taxon>Monothalamids</taxon>
        <taxon>Reticulomyxidae</taxon>
        <taxon>Reticulomyxa</taxon>
    </lineage>
</organism>
<feature type="transmembrane region" description="Helical" evidence="1">
    <location>
        <begin position="111"/>
        <end position="132"/>
    </location>
</feature>
<keyword evidence="1" id="KW-0472">Membrane</keyword>
<sequence>MKEKVIHHIFKFNQVKLFTLSFNYIKCPYKNVAAQLLLRHLNVLFLIINKLNLVEEKDTINSLPLKLQIKMEITFFFFFSSVKFAKKFKGNKNMEINAHYYNEQRGDGPKFILVILLLEILSLIVLACFGIWNMHALFGAAVFHFFVYCGFRVLVIAHKAESEPYLDVRFGPCNLKCFGQSKQIYYSDIEYFTIIPYNAWCDIYGVRIRRWGSLLYSNPKYRCCSSQIPHVVFAFHMKSTSRLRYGLCCGRVNEFLLVTDDLYNLKNHLIEECDVTFRDNSRTGEIREML</sequence>
<evidence type="ECO:0000313" key="2">
    <source>
        <dbReference type="EMBL" id="ETO29776.1"/>
    </source>
</evidence>
<evidence type="ECO:0000256" key="1">
    <source>
        <dbReference type="SAM" id="Phobius"/>
    </source>
</evidence>
<name>X6NUT2_RETFI</name>
<keyword evidence="1" id="KW-1133">Transmembrane helix</keyword>
<evidence type="ECO:0000313" key="3">
    <source>
        <dbReference type="Proteomes" id="UP000023152"/>
    </source>
</evidence>
<gene>
    <name evidence="2" type="ORF">RFI_07345</name>
</gene>
<accession>X6NUT2</accession>
<dbReference type="AlphaFoldDB" id="X6NUT2"/>
<comment type="caution">
    <text evidence="2">The sequence shown here is derived from an EMBL/GenBank/DDBJ whole genome shotgun (WGS) entry which is preliminary data.</text>
</comment>
<dbReference type="EMBL" id="ASPP01005852">
    <property type="protein sequence ID" value="ETO29776.1"/>
    <property type="molecule type" value="Genomic_DNA"/>
</dbReference>
<protein>
    <submittedName>
        <fullName evidence="2">Uncharacterized protein</fullName>
    </submittedName>
</protein>
<dbReference type="Proteomes" id="UP000023152">
    <property type="component" value="Unassembled WGS sequence"/>
</dbReference>
<keyword evidence="1" id="KW-0812">Transmembrane</keyword>
<proteinExistence type="predicted"/>
<reference evidence="2 3" key="1">
    <citation type="journal article" date="2013" name="Curr. Biol.">
        <title>The Genome of the Foraminiferan Reticulomyxa filosa.</title>
        <authorList>
            <person name="Glockner G."/>
            <person name="Hulsmann N."/>
            <person name="Schleicher M."/>
            <person name="Noegel A.A."/>
            <person name="Eichinger L."/>
            <person name="Gallinger C."/>
            <person name="Pawlowski J."/>
            <person name="Sierra R."/>
            <person name="Euteneuer U."/>
            <person name="Pillet L."/>
            <person name="Moustafa A."/>
            <person name="Platzer M."/>
            <person name="Groth M."/>
            <person name="Szafranski K."/>
            <person name="Schliwa M."/>
        </authorList>
    </citation>
    <scope>NUCLEOTIDE SEQUENCE [LARGE SCALE GENOMIC DNA]</scope>
</reference>